<dbReference type="InterPro" id="IPR049892">
    <property type="entry name" value="AA9"/>
</dbReference>
<feature type="domain" description="Auxiliary Activity family 9 catalytic" evidence="16">
    <location>
        <begin position="38"/>
        <end position="242"/>
    </location>
</feature>
<evidence type="ECO:0000256" key="8">
    <source>
        <dbReference type="ARBA" id="ARBA00023008"/>
    </source>
</evidence>
<evidence type="ECO:0000256" key="13">
    <source>
        <dbReference type="ARBA" id="ARBA00044502"/>
    </source>
</evidence>
<dbReference type="GO" id="GO:0005576">
    <property type="term" value="C:extracellular region"/>
    <property type="evidence" value="ECO:0007669"/>
    <property type="project" value="UniProtKB-SubCell"/>
</dbReference>
<evidence type="ECO:0000256" key="11">
    <source>
        <dbReference type="ARBA" id="ARBA00023277"/>
    </source>
</evidence>
<evidence type="ECO:0000313" key="17">
    <source>
        <dbReference type="EMBL" id="KAF1970651.1"/>
    </source>
</evidence>
<evidence type="ECO:0000256" key="3">
    <source>
        <dbReference type="ARBA" id="ARBA00022525"/>
    </source>
</evidence>
<evidence type="ECO:0000313" key="18">
    <source>
        <dbReference type="Proteomes" id="UP000800036"/>
    </source>
</evidence>
<dbReference type="EMBL" id="ML976699">
    <property type="protein sequence ID" value="KAF1970651.1"/>
    <property type="molecule type" value="Genomic_DNA"/>
</dbReference>
<evidence type="ECO:0000259" key="16">
    <source>
        <dbReference type="Pfam" id="PF03443"/>
    </source>
</evidence>
<dbReference type="PANTHER" id="PTHR33353">
    <property type="entry name" value="PUTATIVE (AFU_ORTHOLOGUE AFUA_1G12560)-RELATED"/>
    <property type="match status" value="1"/>
</dbReference>
<name>A0A6A5V058_9PLEO</name>
<evidence type="ECO:0000256" key="5">
    <source>
        <dbReference type="ARBA" id="ARBA00022729"/>
    </source>
</evidence>
<organism evidence="17 18">
    <name type="scientific">Bimuria novae-zelandiae CBS 107.79</name>
    <dbReference type="NCBI Taxonomy" id="1447943"/>
    <lineage>
        <taxon>Eukaryota</taxon>
        <taxon>Fungi</taxon>
        <taxon>Dikarya</taxon>
        <taxon>Ascomycota</taxon>
        <taxon>Pezizomycotina</taxon>
        <taxon>Dothideomycetes</taxon>
        <taxon>Pleosporomycetidae</taxon>
        <taxon>Pleosporales</taxon>
        <taxon>Massarineae</taxon>
        <taxon>Didymosphaeriaceae</taxon>
        <taxon>Bimuria</taxon>
    </lineage>
</organism>
<proteinExistence type="inferred from homology"/>
<dbReference type="Pfam" id="PF03443">
    <property type="entry name" value="AA9"/>
    <property type="match status" value="1"/>
</dbReference>
<keyword evidence="11" id="KW-0119">Carbohydrate metabolism</keyword>
<keyword evidence="10" id="KW-1015">Disulfide bond</keyword>
<evidence type="ECO:0000256" key="15">
    <source>
        <dbReference type="ARBA" id="ARBA00047174"/>
    </source>
</evidence>
<dbReference type="GO" id="GO:0030245">
    <property type="term" value="P:cellulose catabolic process"/>
    <property type="evidence" value="ECO:0007669"/>
    <property type="project" value="UniProtKB-KW"/>
</dbReference>
<evidence type="ECO:0000256" key="14">
    <source>
        <dbReference type="ARBA" id="ARBA00045077"/>
    </source>
</evidence>
<keyword evidence="3" id="KW-0964">Secreted</keyword>
<dbReference type="GO" id="GO:0004497">
    <property type="term" value="F:monooxygenase activity"/>
    <property type="evidence" value="ECO:0007669"/>
    <property type="project" value="UniProtKB-KW"/>
</dbReference>
<evidence type="ECO:0000256" key="10">
    <source>
        <dbReference type="ARBA" id="ARBA00023157"/>
    </source>
</evidence>
<comment type="cofactor">
    <cofactor evidence="1">
        <name>Cu(2+)</name>
        <dbReference type="ChEBI" id="CHEBI:29036"/>
    </cofactor>
</comment>
<gene>
    <name evidence="17" type="ORF">BU23DRAFT_600780</name>
</gene>
<dbReference type="AlphaFoldDB" id="A0A6A5V058"/>
<dbReference type="OrthoDB" id="6038816at2759"/>
<comment type="similarity">
    <text evidence="13">Belongs to the polysaccharide monooxygenase AA9 family.</text>
</comment>
<dbReference type="Gene3D" id="2.70.50.70">
    <property type="match status" value="1"/>
</dbReference>
<keyword evidence="8" id="KW-0186">Copper</keyword>
<accession>A0A6A5V058</accession>
<comment type="subcellular location">
    <subcellularLocation>
        <location evidence="2">Secreted</location>
    </subcellularLocation>
</comment>
<evidence type="ECO:0000256" key="9">
    <source>
        <dbReference type="ARBA" id="ARBA00023033"/>
    </source>
</evidence>
<evidence type="ECO:0000256" key="7">
    <source>
        <dbReference type="ARBA" id="ARBA00023002"/>
    </source>
</evidence>
<protein>
    <recommendedName>
        <fullName evidence="15">lytic cellulose monooxygenase (C4-dehydrogenating)</fullName>
        <ecNumber evidence="15">1.14.99.56</ecNumber>
    </recommendedName>
</protein>
<evidence type="ECO:0000256" key="6">
    <source>
        <dbReference type="ARBA" id="ARBA00023001"/>
    </source>
</evidence>
<dbReference type="EC" id="1.14.99.56" evidence="15"/>
<dbReference type="InterPro" id="IPR005103">
    <property type="entry name" value="AA9_LPMO"/>
</dbReference>
<evidence type="ECO:0000256" key="1">
    <source>
        <dbReference type="ARBA" id="ARBA00001973"/>
    </source>
</evidence>
<comment type="catalytic activity">
    <reaction evidence="14">
        <text>[(1-&gt;4)-beta-D-glucosyl]n+m + reduced acceptor + O2 = 4-dehydro-beta-D-glucosyl-[(1-&gt;4)-beta-D-glucosyl]n-1 + [(1-&gt;4)-beta-D-glucosyl]m + acceptor + H2O.</text>
        <dbReference type="EC" id="1.14.99.56"/>
    </reaction>
</comment>
<dbReference type="Proteomes" id="UP000800036">
    <property type="component" value="Unassembled WGS sequence"/>
</dbReference>
<dbReference type="PANTHER" id="PTHR33353:SF10">
    <property type="entry name" value="ENDO-BETA-1,4-GLUCANASE D"/>
    <property type="match status" value="1"/>
</dbReference>
<keyword evidence="6" id="KW-0136">Cellulose degradation</keyword>
<keyword evidence="7" id="KW-0560">Oxidoreductase</keyword>
<evidence type="ECO:0000256" key="4">
    <source>
        <dbReference type="ARBA" id="ARBA00022723"/>
    </source>
</evidence>
<keyword evidence="12" id="KW-0624">Polysaccharide degradation</keyword>
<evidence type="ECO:0000256" key="12">
    <source>
        <dbReference type="ARBA" id="ARBA00023326"/>
    </source>
</evidence>
<dbReference type="GO" id="GO:0046872">
    <property type="term" value="F:metal ion binding"/>
    <property type="evidence" value="ECO:0007669"/>
    <property type="project" value="UniProtKB-KW"/>
</dbReference>
<sequence length="270" mass="29833">MKVALQQLTLATLATLPQTHAHYGFPFTVLNGIISARWEYIRPSTTSVFAPNYDYSGISAMCGPNGSLPLFPIKTLKVSAGSEIGFAVSPQTRDGEWDESKNTKEWDPTFWMYHSGPASAWMSKAPEGKDLNEYIGDGDWFKIDVKPASDGLNWDYSSSAQINIVNLPSFSCWMNFTIPAATPPGKYLLRAEHLNMENGGSYKTTEMYQSCAHVEITGEGKGTPGPVTHFPGAFDAKDPGIWLPSALWRPFKPMDELKEWQGAGPEVWRG</sequence>
<keyword evidence="4" id="KW-0479">Metal-binding</keyword>
<keyword evidence="18" id="KW-1185">Reference proteome</keyword>
<evidence type="ECO:0000256" key="2">
    <source>
        <dbReference type="ARBA" id="ARBA00004613"/>
    </source>
</evidence>
<keyword evidence="5" id="KW-0732">Signal</keyword>
<reference evidence="17" key="1">
    <citation type="journal article" date="2020" name="Stud. Mycol.">
        <title>101 Dothideomycetes genomes: a test case for predicting lifestyles and emergence of pathogens.</title>
        <authorList>
            <person name="Haridas S."/>
            <person name="Albert R."/>
            <person name="Binder M."/>
            <person name="Bloem J."/>
            <person name="Labutti K."/>
            <person name="Salamov A."/>
            <person name="Andreopoulos B."/>
            <person name="Baker S."/>
            <person name="Barry K."/>
            <person name="Bills G."/>
            <person name="Bluhm B."/>
            <person name="Cannon C."/>
            <person name="Castanera R."/>
            <person name="Culley D."/>
            <person name="Daum C."/>
            <person name="Ezra D."/>
            <person name="Gonzalez J."/>
            <person name="Henrissat B."/>
            <person name="Kuo A."/>
            <person name="Liang C."/>
            <person name="Lipzen A."/>
            <person name="Lutzoni F."/>
            <person name="Magnuson J."/>
            <person name="Mondo S."/>
            <person name="Nolan M."/>
            <person name="Ohm R."/>
            <person name="Pangilinan J."/>
            <person name="Park H.-J."/>
            <person name="Ramirez L."/>
            <person name="Alfaro M."/>
            <person name="Sun H."/>
            <person name="Tritt A."/>
            <person name="Yoshinaga Y."/>
            <person name="Zwiers L.-H."/>
            <person name="Turgeon B."/>
            <person name="Goodwin S."/>
            <person name="Spatafora J."/>
            <person name="Crous P."/>
            <person name="Grigoriev I."/>
        </authorList>
    </citation>
    <scope>NUCLEOTIDE SEQUENCE</scope>
    <source>
        <strain evidence="17">CBS 107.79</strain>
    </source>
</reference>
<keyword evidence="9" id="KW-0503">Monooxygenase</keyword>